<keyword evidence="6" id="KW-1185">Reference proteome</keyword>
<proteinExistence type="inferred from homology"/>
<evidence type="ECO:0000259" key="4">
    <source>
        <dbReference type="PROSITE" id="PS51767"/>
    </source>
</evidence>
<dbReference type="AlphaFoldDB" id="A0AA36CK48"/>
<evidence type="ECO:0000256" key="1">
    <source>
        <dbReference type="ARBA" id="ARBA00007447"/>
    </source>
</evidence>
<dbReference type="GO" id="GO:0006508">
    <property type="term" value="P:proteolysis"/>
    <property type="evidence" value="ECO:0007669"/>
    <property type="project" value="InterPro"/>
</dbReference>
<dbReference type="EMBL" id="CATQJA010002039">
    <property type="protein sequence ID" value="CAJ0569496.1"/>
    <property type="molecule type" value="Genomic_DNA"/>
</dbReference>
<feature type="domain" description="Peptidase A1" evidence="4">
    <location>
        <begin position="22"/>
        <end position="325"/>
    </location>
</feature>
<dbReference type="Proteomes" id="UP001177023">
    <property type="component" value="Unassembled WGS sequence"/>
</dbReference>
<organism evidence="5 6">
    <name type="scientific">Mesorhabditis spiculigera</name>
    <dbReference type="NCBI Taxonomy" id="96644"/>
    <lineage>
        <taxon>Eukaryota</taxon>
        <taxon>Metazoa</taxon>
        <taxon>Ecdysozoa</taxon>
        <taxon>Nematoda</taxon>
        <taxon>Chromadorea</taxon>
        <taxon>Rhabditida</taxon>
        <taxon>Rhabditina</taxon>
        <taxon>Rhabditomorpha</taxon>
        <taxon>Rhabditoidea</taxon>
        <taxon>Rhabditidae</taxon>
        <taxon>Mesorhabditinae</taxon>
        <taxon>Mesorhabditis</taxon>
    </lineage>
</organism>
<dbReference type="SUPFAM" id="SSF50630">
    <property type="entry name" value="Acid proteases"/>
    <property type="match status" value="1"/>
</dbReference>
<comment type="similarity">
    <text evidence="1">Belongs to the peptidase A1 family.</text>
</comment>
<comment type="caution">
    <text evidence="5">The sequence shown here is derived from an EMBL/GenBank/DDBJ whole genome shotgun (WGS) entry which is preliminary data.</text>
</comment>
<feature type="disulfide bond" evidence="3">
    <location>
        <begin position="254"/>
        <end position="288"/>
    </location>
</feature>
<evidence type="ECO:0000313" key="5">
    <source>
        <dbReference type="EMBL" id="CAJ0569496.1"/>
    </source>
</evidence>
<dbReference type="CDD" id="cd05471">
    <property type="entry name" value="pepsin_like"/>
    <property type="match status" value="1"/>
</dbReference>
<gene>
    <name evidence="5" type="ORF">MSPICULIGERA_LOCUS7974</name>
</gene>
<reference evidence="5" key="1">
    <citation type="submission" date="2023-06" db="EMBL/GenBank/DDBJ databases">
        <authorList>
            <person name="Delattre M."/>
        </authorList>
    </citation>
    <scope>NUCLEOTIDE SEQUENCE</scope>
    <source>
        <strain evidence="5">AF72</strain>
    </source>
</reference>
<dbReference type="PANTHER" id="PTHR47966">
    <property type="entry name" value="BETA-SITE APP-CLEAVING ENZYME, ISOFORM A-RELATED"/>
    <property type="match status" value="1"/>
</dbReference>
<dbReference type="InterPro" id="IPR033121">
    <property type="entry name" value="PEPTIDASE_A1"/>
</dbReference>
<dbReference type="PANTHER" id="PTHR47966:SF40">
    <property type="entry name" value="ASPARTIC PROTEASE 3"/>
    <property type="match status" value="1"/>
</dbReference>
<accession>A0AA36CK48</accession>
<dbReference type="Gene3D" id="2.40.70.10">
    <property type="entry name" value="Acid Proteases"/>
    <property type="match status" value="2"/>
</dbReference>
<dbReference type="InterPro" id="IPR034164">
    <property type="entry name" value="Pepsin-like_dom"/>
</dbReference>
<sequence length="328" mass="37163">MRVKHTRSGLRIPLLNANDAFFYGPITIGNPPQTFLMDFDTGSDLTWVSCRCKANSPQCLRRNQFFCEGSYTCRGTSKFYEIVYGSGSVDGNWMADKICIGPSFSGFCTDSSQKFLCGRSVNGDLADSDGTVGLAYNFGTLGASPLRFIFAEPYCKHKMFSIWMGKSMEHRGGELTICGANPSRYTGPIYWVPILRDDPFWTIRVHRVAIDGFTVWRPPKARKHYAMIDSGASLMDIGADAFSQIRQFIPDEECDPDRLPNIVFTLGPGLNFIFRPRDYKAFYTPTQCSWLMFGTRHGNRWSFGTSFIERFYTIFDFKHARLGFAESI</sequence>
<dbReference type="InterPro" id="IPR001461">
    <property type="entry name" value="Aspartic_peptidase_A1"/>
</dbReference>
<feature type="active site" evidence="2">
    <location>
        <position position="229"/>
    </location>
</feature>
<dbReference type="Pfam" id="PF00026">
    <property type="entry name" value="Asp"/>
    <property type="match status" value="1"/>
</dbReference>
<feature type="non-terminal residue" evidence="5">
    <location>
        <position position="1"/>
    </location>
</feature>
<protein>
    <recommendedName>
        <fullName evidence="4">Peptidase A1 domain-containing protein</fullName>
    </recommendedName>
</protein>
<dbReference type="PROSITE" id="PS51767">
    <property type="entry name" value="PEPTIDASE_A1"/>
    <property type="match status" value="1"/>
</dbReference>
<name>A0AA36CK48_9BILA</name>
<dbReference type="GO" id="GO:0005764">
    <property type="term" value="C:lysosome"/>
    <property type="evidence" value="ECO:0007669"/>
    <property type="project" value="TreeGrafter"/>
</dbReference>
<keyword evidence="3" id="KW-1015">Disulfide bond</keyword>
<evidence type="ECO:0000256" key="2">
    <source>
        <dbReference type="PIRSR" id="PIRSR601461-1"/>
    </source>
</evidence>
<feature type="active site" evidence="2">
    <location>
        <position position="40"/>
    </location>
</feature>
<evidence type="ECO:0000256" key="3">
    <source>
        <dbReference type="PIRSR" id="PIRSR601461-2"/>
    </source>
</evidence>
<dbReference type="GO" id="GO:0004190">
    <property type="term" value="F:aspartic-type endopeptidase activity"/>
    <property type="evidence" value="ECO:0007669"/>
    <property type="project" value="InterPro"/>
</dbReference>
<dbReference type="InterPro" id="IPR021109">
    <property type="entry name" value="Peptidase_aspartic_dom_sf"/>
</dbReference>
<dbReference type="PRINTS" id="PR00792">
    <property type="entry name" value="PEPSIN"/>
</dbReference>
<evidence type="ECO:0000313" key="6">
    <source>
        <dbReference type="Proteomes" id="UP001177023"/>
    </source>
</evidence>